<dbReference type="EMBL" id="CP032340">
    <property type="protein sequence ID" value="QCO11644.1"/>
    <property type="molecule type" value="Genomic_DNA"/>
</dbReference>
<dbReference type="InterPro" id="IPR038109">
    <property type="entry name" value="DNA_bind_recomb_sf"/>
</dbReference>
<dbReference type="Gene3D" id="3.40.50.1390">
    <property type="entry name" value="Resolvase, N-terminal catalytic domain"/>
    <property type="match status" value="1"/>
</dbReference>
<feature type="active site" description="O-(5'-phospho-DNA)-serine intermediate" evidence="4 5">
    <location>
        <position position="13"/>
    </location>
</feature>
<dbReference type="InterPro" id="IPR050639">
    <property type="entry name" value="SSR_resolvase"/>
</dbReference>
<evidence type="ECO:0000313" key="10">
    <source>
        <dbReference type="Proteomes" id="UP000298774"/>
    </source>
</evidence>
<dbReference type="Pfam" id="PF00239">
    <property type="entry name" value="Resolvase"/>
    <property type="match status" value="1"/>
</dbReference>
<keyword evidence="8" id="KW-0614">Plasmid</keyword>
<evidence type="ECO:0000256" key="2">
    <source>
        <dbReference type="ARBA" id="ARBA00023125"/>
    </source>
</evidence>
<dbReference type="PROSITE" id="PS51736">
    <property type="entry name" value="RECOMBINASES_3"/>
    <property type="match status" value="1"/>
</dbReference>
<geneLocation type="plasmid" evidence="8 10">
    <name>p1</name>
</geneLocation>
<keyword evidence="1" id="KW-0229">DNA integration</keyword>
<dbReference type="AlphaFoldDB" id="A0A0P0ELL6"/>
<dbReference type="Pfam" id="PF07508">
    <property type="entry name" value="Recombinase"/>
    <property type="match status" value="1"/>
</dbReference>
<dbReference type="PANTHER" id="PTHR30461:SF2">
    <property type="entry name" value="SERINE RECOMBINASE PINE-RELATED"/>
    <property type="match status" value="1"/>
</dbReference>
<dbReference type="GO" id="GO:0003677">
    <property type="term" value="F:DNA binding"/>
    <property type="evidence" value="ECO:0007669"/>
    <property type="project" value="UniProtKB-KW"/>
</dbReference>
<evidence type="ECO:0000313" key="11">
    <source>
        <dbReference type="Proteomes" id="UP001277471"/>
    </source>
</evidence>
<evidence type="ECO:0000256" key="5">
    <source>
        <dbReference type="PROSITE-ProRule" id="PRU10137"/>
    </source>
</evidence>
<evidence type="ECO:0000256" key="1">
    <source>
        <dbReference type="ARBA" id="ARBA00022908"/>
    </source>
</evidence>
<dbReference type="Proteomes" id="UP000298774">
    <property type="component" value="Plasmid p1"/>
</dbReference>
<reference evidence="8 10" key="1">
    <citation type="submission" date="2018-09" db="EMBL/GenBank/DDBJ databases">
        <title>Whole genome based analysis of evolution and adaptive divergence in Indian and Brazilian strains of Azospirillum brasilense.</title>
        <authorList>
            <person name="Singh C."/>
            <person name="Tripathi A.K."/>
        </authorList>
    </citation>
    <scope>NUCLEOTIDE SEQUENCE [LARGE SCALE GENOMIC DNA]</scope>
    <source>
        <strain evidence="8 10">MTCC4038</strain>
        <plasmid evidence="8 10">p1</plasmid>
    </source>
</reference>
<dbReference type="InterPro" id="IPR006118">
    <property type="entry name" value="Recombinase_CS"/>
</dbReference>
<dbReference type="EMBL" id="CP032340">
    <property type="protein sequence ID" value="QCO10249.1"/>
    <property type="molecule type" value="Genomic_DNA"/>
</dbReference>
<dbReference type="PROSITE" id="PS00397">
    <property type="entry name" value="RECOMBINASES_1"/>
    <property type="match status" value="1"/>
</dbReference>
<name>A0A0P0ELL6_AZOBR</name>
<feature type="domain" description="Resolvase/invertase-type recombinase catalytic" evidence="6">
    <location>
        <begin position="5"/>
        <end position="154"/>
    </location>
</feature>
<dbReference type="GO" id="GO:0000150">
    <property type="term" value="F:DNA strand exchange activity"/>
    <property type="evidence" value="ECO:0007669"/>
    <property type="project" value="InterPro"/>
</dbReference>
<organism evidence="8 10">
    <name type="scientific">Azospirillum brasilense</name>
    <dbReference type="NCBI Taxonomy" id="192"/>
    <lineage>
        <taxon>Bacteria</taxon>
        <taxon>Pseudomonadati</taxon>
        <taxon>Pseudomonadota</taxon>
        <taxon>Alphaproteobacteria</taxon>
        <taxon>Rhodospirillales</taxon>
        <taxon>Azospirillaceae</taxon>
        <taxon>Azospirillum</taxon>
    </lineage>
</organism>
<evidence type="ECO:0000313" key="7">
    <source>
        <dbReference type="EMBL" id="MDX5951470.1"/>
    </source>
</evidence>
<dbReference type="Proteomes" id="UP001277471">
    <property type="component" value="Unassembled WGS sequence"/>
</dbReference>
<dbReference type="RefSeq" id="WP_035675771.1">
    <property type="nucleotide sequence ID" value="NZ_CP012915.1"/>
</dbReference>
<dbReference type="GeneID" id="56452945"/>
<gene>
    <name evidence="8" type="ORF">D3868_14090</name>
    <name evidence="9" type="ORF">D3868_22050</name>
    <name evidence="7" type="ORF">SIM66_09730</name>
</gene>
<dbReference type="InterPro" id="IPR011109">
    <property type="entry name" value="DNA_bind_recombinase_dom"/>
</dbReference>
<dbReference type="CDD" id="cd00338">
    <property type="entry name" value="Ser_Recombinase"/>
    <property type="match status" value="1"/>
</dbReference>
<evidence type="ECO:0000259" key="6">
    <source>
        <dbReference type="PROSITE" id="PS51736"/>
    </source>
</evidence>
<dbReference type="GO" id="GO:0015074">
    <property type="term" value="P:DNA integration"/>
    <property type="evidence" value="ECO:0007669"/>
    <property type="project" value="UniProtKB-KW"/>
</dbReference>
<protein>
    <submittedName>
        <fullName evidence="8">Recombinase family protein</fullName>
    </submittedName>
</protein>
<dbReference type="InterPro" id="IPR036162">
    <property type="entry name" value="Resolvase-like_N_sf"/>
</dbReference>
<dbReference type="InterPro" id="IPR006119">
    <property type="entry name" value="Resolv_N"/>
</dbReference>
<keyword evidence="3" id="KW-0233">DNA recombination</keyword>
<keyword evidence="11" id="KW-1185">Reference proteome</keyword>
<dbReference type="SMART" id="SM00857">
    <property type="entry name" value="Resolvase"/>
    <property type="match status" value="1"/>
</dbReference>
<evidence type="ECO:0000313" key="9">
    <source>
        <dbReference type="EMBL" id="QCO11644.1"/>
    </source>
</evidence>
<dbReference type="KEGG" id="abf:AMK58_15405"/>
<keyword evidence="2" id="KW-0238">DNA-binding</keyword>
<evidence type="ECO:0000256" key="3">
    <source>
        <dbReference type="ARBA" id="ARBA00023172"/>
    </source>
</evidence>
<dbReference type="SUPFAM" id="SSF53041">
    <property type="entry name" value="Resolvase-like"/>
    <property type="match status" value="1"/>
</dbReference>
<reference evidence="7 11" key="2">
    <citation type="submission" date="2023-11" db="EMBL/GenBank/DDBJ databases">
        <title>MicrobeMod: A computational toolkit for identifying prokaryotic methylation and restriction-modification with nanopore sequencing.</title>
        <authorList>
            <person name="Crits-Christoph A."/>
            <person name="Kang S.C."/>
            <person name="Lee H."/>
            <person name="Ostrov N."/>
        </authorList>
    </citation>
    <scope>NUCLEOTIDE SEQUENCE [LARGE SCALE GENOMIC DNA]</scope>
    <source>
        <strain evidence="7 11">ATCC 29145</strain>
    </source>
</reference>
<accession>A0A0P0ELL6</accession>
<dbReference type="PANTHER" id="PTHR30461">
    <property type="entry name" value="DNA-INVERTASE FROM LAMBDOID PROPHAGE"/>
    <property type="match status" value="1"/>
</dbReference>
<proteinExistence type="predicted"/>
<sequence>MTSTRVVAYVRVSSTDQADNGHSLATQREKVELYARLHSLELVEIIEDAGVSAKTLERPGLTRALAMLDAGEATALLVPKLDRLTRSVRDLGELIDRYFAEGKKAALLSVADSIDTRSAAGRLVLNVLASVSQWEREAIAERTRDTMRSMKAQGKVVSRPTLGFDTVDGRLVENADEKALIARICAMHTKGASYNAIAGRLNAEGVPTKRGGQWQPTTVRNLILRSA</sequence>
<dbReference type="Gene3D" id="3.90.1750.20">
    <property type="entry name" value="Putative Large Serine Recombinase, Chain B, Domain 2"/>
    <property type="match status" value="1"/>
</dbReference>
<dbReference type="EMBL" id="JAWXYC010000003">
    <property type="protein sequence ID" value="MDX5951470.1"/>
    <property type="molecule type" value="Genomic_DNA"/>
</dbReference>
<evidence type="ECO:0000256" key="4">
    <source>
        <dbReference type="PIRSR" id="PIRSR606118-50"/>
    </source>
</evidence>
<evidence type="ECO:0000313" key="8">
    <source>
        <dbReference type="EMBL" id="QCO10249.1"/>
    </source>
</evidence>